<dbReference type="RefSeq" id="WP_082218078.1">
    <property type="nucleotide sequence ID" value="NZ_FUZA01000018.1"/>
</dbReference>
<evidence type="ECO:0000313" key="3">
    <source>
        <dbReference type="Proteomes" id="UP000190897"/>
    </source>
</evidence>
<proteinExistence type="predicted"/>
<organism evidence="2 3">
    <name type="scientific">Dyadobacter psychrophilus</name>
    <dbReference type="NCBI Taxonomy" id="651661"/>
    <lineage>
        <taxon>Bacteria</taxon>
        <taxon>Pseudomonadati</taxon>
        <taxon>Bacteroidota</taxon>
        <taxon>Cytophagia</taxon>
        <taxon>Cytophagales</taxon>
        <taxon>Spirosomataceae</taxon>
        <taxon>Dyadobacter</taxon>
    </lineage>
</organism>
<dbReference type="STRING" id="651661.SAMN05660293_05662"/>
<feature type="domain" description="DUF305" evidence="1">
    <location>
        <begin position="69"/>
        <end position="212"/>
    </location>
</feature>
<accession>A0A1T5HIS7</accession>
<dbReference type="InterPro" id="IPR005183">
    <property type="entry name" value="DUF305_CopM-like"/>
</dbReference>
<protein>
    <submittedName>
        <fullName evidence="2">Uncharacterized conserved protein, DUF305 family</fullName>
    </submittedName>
</protein>
<dbReference type="InterPro" id="IPR012347">
    <property type="entry name" value="Ferritin-like"/>
</dbReference>
<keyword evidence="3" id="KW-1185">Reference proteome</keyword>
<evidence type="ECO:0000259" key="1">
    <source>
        <dbReference type="Pfam" id="PF03713"/>
    </source>
</evidence>
<sequence length="220" mass="24585">MKIVGSKKLFNTDMKTLKILALLAATSFYSCKDDAEGIIVQDHDTNAFMAIMHSMNAQMDAMKMTGDADHDFASMMVMHHQGAIDMANKEIEIGDDANIKAMAQQIIDKQTAEKMDLTEWLKTHTPQSTAEGQAFDAEMMEVMVKMKNWKDIQVLTGDADADFSELMIVHHQTATDNASSILHHGHHADIKEMAKMMIQDQNKEITDLAAWLKENGPSNQ</sequence>
<dbReference type="OrthoDB" id="8603558at2"/>
<evidence type="ECO:0000313" key="2">
    <source>
        <dbReference type="EMBL" id="SKC20480.1"/>
    </source>
</evidence>
<dbReference type="AlphaFoldDB" id="A0A1T5HIS7"/>
<dbReference type="Pfam" id="PF03713">
    <property type="entry name" value="DUF305"/>
    <property type="match status" value="1"/>
</dbReference>
<reference evidence="3" key="1">
    <citation type="submission" date="2017-02" db="EMBL/GenBank/DDBJ databases">
        <authorList>
            <person name="Varghese N."/>
            <person name="Submissions S."/>
        </authorList>
    </citation>
    <scope>NUCLEOTIDE SEQUENCE [LARGE SCALE GENOMIC DNA]</scope>
    <source>
        <strain evidence="3">DSM 22270</strain>
    </source>
</reference>
<dbReference type="PANTHER" id="PTHR36933">
    <property type="entry name" value="SLL0788 PROTEIN"/>
    <property type="match status" value="1"/>
</dbReference>
<name>A0A1T5HIS7_9BACT</name>
<dbReference type="Proteomes" id="UP000190897">
    <property type="component" value="Unassembled WGS sequence"/>
</dbReference>
<dbReference type="PANTHER" id="PTHR36933:SF1">
    <property type="entry name" value="SLL0788 PROTEIN"/>
    <property type="match status" value="1"/>
</dbReference>
<dbReference type="EMBL" id="FUZA01000018">
    <property type="protein sequence ID" value="SKC20480.1"/>
    <property type="molecule type" value="Genomic_DNA"/>
</dbReference>
<dbReference type="Gene3D" id="1.20.1260.10">
    <property type="match status" value="2"/>
</dbReference>
<dbReference type="PROSITE" id="PS51257">
    <property type="entry name" value="PROKAR_LIPOPROTEIN"/>
    <property type="match status" value="1"/>
</dbReference>
<gene>
    <name evidence="2" type="ORF">SAMN05660293_05662</name>
</gene>